<name>A0A558DXU1_9GAMM</name>
<dbReference type="Gene3D" id="1.20.1260.10">
    <property type="match status" value="1"/>
</dbReference>
<dbReference type="InterPro" id="IPR012347">
    <property type="entry name" value="Ferritin-like"/>
</dbReference>
<dbReference type="AlphaFoldDB" id="A0A558DXU1"/>
<dbReference type="SUPFAM" id="SSF47240">
    <property type="entry name" value="Ferritin-like"/>
    <property type="match status" value="1"/>
</dbReference>
<dbReference type="OrthoDB" id="5765875at2"/>
<comment type="caution">
    <text evidence="1">The sequence shown here is derived from an EMBL/GenBank/DDBJ whole genome shotgun (WGS) entry which is preliminary data.</text>
</comment>
<gene>
    <name evidence="1" type="ORF">FHP88_16000</name>
</gene>
<dbReference type="EMBL" id="VMNH01000023">
    <property type="protein sequence ID" value="TVO70954.1"/>
    <property type="molecule type" value="Genomic_DNA"/>
</dbReference>
<sequence length="166" mass="19152">MSEISILSKADLLARTLTMLSETVDRYELFADQMDVVNNPEAADIFRWLAEKQNNRTQVVESLSKDTELPHISPWDYNWDDAINTSAHYMMTPYHTLSLAIAVEQSAAKLFLQIEQSEISSDVKKMAHGFAREANDFCAQLEKKRREYPMPEKGWDEDHDPPLMLE</sequence>
<proteinExistence type="predicted"/>
<organism evidence="1 2">
    <name type="scientific">Sedimenticola selenatireducens</name>
    <dbReference type="NCBI Taxonomy" id="191960"/>
    <lineage>
        <taxon>Bacteria</taxon>
        <taxon>Pseudomonadati</taxon>
        <taxon>Pseudomonadota</taxon>
        <taxon>Gammaproteobacteria</taxon>
        <taxon>Chromatiales</taxon>
        <taxon>Sedimenticolaceae</taxon>
        <taxon>Sedimenticola</taxon>
    </lineage>
</organism>
<reference evidence="1 2" key="1">
    <citation type="submission" date="2019-07" db="EMBL/GenBank/DDBJ databases">
        <title>The pathways for chlorine oxyanion respiration interact through the shared metabolite chlorate.</title>
        <authorList>
            <person name="Barnum T.P."/>
            <person name="Cheng Y."/>
            <person name="Hill K.A."/>
            <person name="Lucas L.N."/>
            <person name="Carlson H.K."/>
            <person name="Coates J.D."/>
        </authorList>
    </citation>
    <scope>NUCLEOTIDE SEQUENCE [LARGE SCALE GENOMIC DNA]</scope>
    <source>
        <strain evidence="1 2">BK-1</strain>
    </source>
</reference>
<protein>
    <recommendedName>
        <fullName evidence="3">Rubrerythrin</fullName>
    </recommendedName>
</protein>
<accession>A0A558DXU1</accession>
<dbReference type="RefSeq" id="WP_144360091.1">
    <property type="nucleotide sequence ID" value="NZ_VMNH01000023.1"/>
</dbReference>
<evidence type="ECO:0000313" key="1">
    <source>
        <dbReference type="EMBL" id="TVO70954.1"/>
    </source>
</evidence>
<evidence type="ECO:0000313" key="2">
    <source>
        <dbReference type="Proteomes" id="UP000316649"/>
    </source>
</evidence>
<dbReference type="Proteomes" id="UP000316649">
    <property type="component" value="Unassembled WGS sequence"/>
</dbReference>
<keyword evidence="2" id="KW-1185">Reference proteome</keyword>
<evidence type="ECO:0008006" key="3">
    <source>
        <dbReference type="Google" id="ProtNLM"/>
    </source>
</evidence>
<dbReference type="InterPro" id="IPR009078">
    <property type="entry name" value="Ferritin-like_SF"/>
</dbReference>